<name>A0ABN7RYW9_OIKDI</name>
<evidence type="ECO:0000313" key="4">
    <source>
        <dbReference type="EMBL" id="CAG5089308.1"/>
    </source>
</evidence>
<evidence type="ECO:0000313" key="5">
    <source>
        <dbReference type="Proteomes" id="UP001158576"/>
    </source>
</evidence>
<accession>A0ABN7RYW9</accession>
<dbReference type="InterPro" id="IPR013087">
    <property type="entry name" value="Znf_C2H2_type"/>
</dbReference>
<dbReference type="SUPFAM" id="SSF57667">
    <property type="entry name" value="beta-beta-alpha zinc fingers"/>
    <property type="match status" value="1"/>
</dbReference>
<feature type="compositionally biased region" description="Basic residues" evidence="2">
    <location>
        <begin position="89"/>
        <end position="99"/>
    </location>
</feature>
<feature type="compositionally biased region" description="Low complexity" evidence="2">
    <location>
        <begin position="139"/>
        <end position="163"/>
    </location>
</feature>
<organism evidence="4 5">
    <name type="scientific">Oikopleura dioica</name>
    <name type="common">Tunicate</name>
    <dbReference type="NCBI Taxonomy" id="34765"/>
    <lineage>
        <taxon>Eukaryota</taxon>
        <taxon>Metazoa</taxon>
        <taxon>Chordata</taxon>
        <taxon>Tunicata</taxon>
        <taxon>Appendicularia</taxon>
        <taxon>Copelata</taxon>
        <taxon>Oikopleuridae</taxon>
        <taxon>Oikopleura</taxon>
    </lineage>
</organism>
<evidence type="ECO:0000256" key="2">
    <source>
        <dbReference type="SAM" id="MobiDB-lite"/>
    </source>
</evidence>
<keyword evidence="1" id="KW-0479">Metal-binding</keyword>
<feature type="region of interest" description="Disordered" evidence="2">
    <location>
        <begin position="451"/>
        <end position="473"/>
    </location>
</feature>
<feature type="region of interest" description="Disordered" evidence="2">
    <location>
        <begin position="60"/>
        <end position="163"/>
    </location>
</feature>
<dbReference type="SMART" id="SM00355">
    <property type="entry name" value="ZnF_C2H2"/>
    <property type="match status" value="2"/>
</dbReference>
<protein>
    <submittedName>
        <fullName evidence="4">Oidioi.mRNA.OKI2018_I69.PAR.g12168.t1.cds</fullName>
    </submittedName>
</protein>
<dbReference type="PROSITE" id="PS00028">
    <property type="entry name" value="ZINC_FINGER_C2H2_1"/>
    <property type="match status" value="1"/>
</dbReference>
<evidence type="ECO:0000259" key="3">
    <source>
        <dbReference type="PROSITE" id="PS50157"/>
    </source>
</evidence>
<keyword evidence="5" id="KW-1185">Reference proteome</keyword>
<sequence>MSTKIELPEEKSSTTTSSEVTVDQLTAQFDALVRVDDLDLQTLTINGVAYYALKKKAGLKNPSKKPIAPKKDVKIEPKKEAPPIGGRRGPVKKSGRAKKTGPFMLAGPPAAGGLPGMSTFSSPKSTGSDDLAFIHDAANTNISSPQSSSSLNPTSPSTSELSNIHNFDSVTSANDFDAFIENLEPSLRREDFVPFEEPQGDMKRHRDVFVAQNAIANGSNIVLHEIPDSPTQAAILQELNNPGPCCKKRRFDNPDDELISTMMTDDFSSFHSSENLLNGQQSNVSNPVQYADSSLVPPHEQYYYQIPDNIPHSAPQFENQNQQQIPEAQDDDVVLELNELTCPITEARNVFIKKDIWGQKNQKEKDQAAKVLIDANRVEEVKARENVNRGLDRQFQCILCPALGQKGRGFNNNEDLYRHHCQHLNYKPITCDTCGEGFYRRDHLNRHMQNQHSVSVKKRVRAPNGSTPNIPQRPLRRLNTILKLGLQQLQIPTIKRFADLNKEEKVKVRFIDSGITKTTSTKRLKEPLDPKLLDGSSCFEWISCKNNADFERAEIGDLVRIGNQGVIYESGMAPREMARNVEYLSKVKYPPLEAGKTYEGTILWNEKDFRRHIDKNDNAPHPLCRMRFKFKTPKGDSVQFVNVLQDENSHFPDPALPTSDEHYGMFPDDNYSNIILDKMANEMKKKTFKIEIIQREHLYGCDKHTRHWRGYSKELLALLEKYLRKIAKDTDPDSDWFFPANYVYENVPEKPKKKKRYSKEVQEKIDEVERFYVIATKSIRLKILKKDPPSPVINPALENPIVGSGSLFVLADQARQYMDNLLKELYNMKHRDKDTEKMVSSMKGYDVGRYSPTTNKLEDDVFIRKRKVDGVAKYYRNRLKIVD</sequence>
<reference evidence="4 5" key="1">
    <citation type="submission" date="2021-04" db="EMBL/GenBank/DDBJ databases">
        <authorList>
            <person name="Bliznina A."/>
        </authorList>
    </citation>
    <scope>NUCLEOTIDE SEQUENCE [LARGE SCALE GENOMIC DNA]</scope>
</reference>
<feature type="domain" description="C2H2-type" evidence="3">
    <location>
        <begin position="429"/>
        <end position="453"/>
    </location>
</feature>
<feature type="compositionally biased region" description="Polar residues" evidence="2">
    <location>
        <begin position="118"/>
        <end position="128"/>
    </location>
</feature>
<gene>
    <name evidence="4" type="ORF">OKIOD_LOCUS3726</name>
</gene>
<dbReference type="PROSITE" id="PS50157">
    <property type="entry name" value="ZINC_FINGER_C2H2_2"/>
    <property type="match status" value="1"/>
</dbReference>
<evidence type="ECO:0000256" key="1">
    <source>
        <dbReference type="PROSITE-ProRule" id="PRU00042"/>
    </source>
</evidence>
<feature type="compositionally biased region" description="Basic and acidic residues" evidence="2">
    <location>
        <begin position="69"/>
        <end position="81"/>
    </location>
</feature>
<proteinExistence type="predicted"/>
<dbReference type="InterPro" id="IPR036236">
    <property type="entry name" value="Znf_C2H2_sf"/>
</dbReference>
<dbReference type="Proteomes" id="UP001158576">
    <property type="component" value="Chromosome PAR"/>
</dbReference>
<keyword evidence="1" id="KW-0862">Zinc</keyword>
<dbReference type="Gene3D" id="3.30.160.60">
    <property type="entry name" value="Classic Zinc Finger"/>
    <property type="match status" value="1"/>
</dbReference>
<keyword evidence="1" id="KW-0863">Zinc-finger</keyword>
<dbReference type="EMBL" id="OU015568">
    <property type="protein sequence ID" value="CAG5089308.1"/>
    <property type="molecule type" value="Genomic_DNA"/>
</dbReference>